<keyword evidence="1" id="KW-0472">Membrane</keyword>
<keyword evidence="1" id="KW-0812">Transmembrane</keyword>
<dbReference type="Pfam" id="PF03806">
    <property type="entry name" value="ABG_transport"/>
    <property type="match status" value="1"/>
</dbReference>
<dbReference type="EMBL" id="JAGIOD010000001">
    <property type="protein sequence ID" value="MBP2382836.1"/>
    <property type="molecule type" value="Genomic_DNA"/>
</dbReference>
<organism evidence="2 3">
    <name type="scientific">Brachybacterium sacelli</name>
    <dbReference type="NCBI Taxonomy" id="173364"/>
    <lineage>
        <taxon>Bacteria</taxon>
        <taxon>Bacillati</taxon>
        <taxon>Actinomycetota</taxon>
        <taxon>Actinomycetes</taxon>
        <taxon>Micrococcales</taxon>
        <taxon>Dermabacteraceae</taxon>
        <taxon>Brachybacterium</taxon>
    </lineage>
</organism>
<accession>A0ABS4X300</accession>
<evidence type="ECO:0000313" key="2">
    <source>
        <dbReference type="EMBL" id="MBP2382836.1"/>
    </source>
</evidence>
<feature type="transmembrane region" description="Helical" evidence="1">
    <location>
        <begin position="133"/>
        <end position="166"/>
    </location>
</feature>
<gene>
    <name evidence="2" type="ORF">JOF43_002793</name>
</gene>
<feature type="transmembrane region" description="Helical" evidence="1">
    <location>
        <begin position="318"/>
        <end position="337"/>
    </location>
</feature>
<comment type="caution">
    <text evidence="2">The sequence shown here is derived from an EMBL/GenBank/DDBJ whole genome shotgun (WGS) entry which is preliminary data.</text>
</comment>
<feature type="transmembrane region" description="Helical" evidence="1">
    <location>
        <begin position="398"/>
        <end position="417"/>
    </location>
</feature>
<dbReference type="Proteomes" id="UP001519290">
    <property type="component" value="Unassembled WGS sequence"/>
</dbReference>
<protein>
    <submittedName>
        <fullName evidence="2">Aminobenzoyl-glutamate transport protein</fullName>
    </submittedName>
</protein>
<dbReference type="InterPro" id="IPR004697">
    <property type="entry name" value="AbgT"/>
</dbReference>
<feature type="transmembrane region" description="Helical" evidence="1">
    <location>
        <begin position="424"/>
        <end position="442"/>
    </location>
</feature>
<sequence>MTSTKATTPSLTSNGFDRALQSFLRAIEVVGNKIPHPVALFVCLIVVLTVASAVMSALGVSVNTNSGESLSVQNLLSAEGVRMALDDGLENFMLFGPFGTVLVIMMGVSVATQTGYLQNLLVGIVQRVPKKMVTFAVSFSAMVAHVASDAAYVVMAPIGATAFYLIGRNPVTGMVLAFVSAGAAYNAAPFITPSDAMFAGVTTAAAQTVQAGYTVTPVSTIFFTAASSVVMALVFTILCETVLEKRVAILGPVTEVPDDVKTFGETSAEESARKKRASRWATTTLVGIVVVVLLAMIPSNSPLRAEDGGLEGSPVMSGIALITAFAFLAAGLVYGKLSGSVGSVQNETGNLMAHGVKELGPVIALFFFISQFVAYFQWTNIAGILAVWGATLLQAINLPIPLLLALLVVIVAIMNVFTLGGIAMYSLTGLILVPMLFSVGVIPEVTQTAVRIGDCITNPINPLNPYFLWVLSLLKKYIPSAGIGTLASMTVPLALGAGAVWIVFFVAWIVLGIPLGI</sequence>
<dbReference type="PANTHER" id="PTHR30282">
    <property type="entry name" value="P-AMINOBENZOYL GLUTAMATE TRANSPORTER"/>
    <property type="match status" value="1"/>
</dbReference>
<feature type="transmembrane region" description="Helical" evidence="1">
    <location>
        <begin position="221"/>
        <end position="243"/>
    </location>
</feature>
<feature type="transmembrane region" description="Helical" evidence="1">
    <location>
        <begin position="358"/>
        <end position="378"/>
    </location>
</feature>
<name>A0ABS4X300_9MICO</name>
<reference evidence="2 3" key="1">
    <citation type="submission" date="2021-03" db="EMBL/GenBank/DDBJ databases">
        <title>Sequencing the genomes of 1000 actinobacteria strains.</title>
        <authorList>
            <person name="Klenk H.-P."/>
        </authorList>
    </citation>
    <scope>NUCLEOTIDE SEQUENCE [LARGE SCALE GENOMIC DNA]</scope>
    <source>
        <strain evidence="2 3">DSM 14566</strain>
    </source>
</reference>
<dbReference type="PANTHER" id="PTHR30282:SF0">
    <property type="entry name" value="P-AMINOBENZOYL-GLUTAMATE TRANSPORT PROTEIN"/>
    <property type="match status" value="1"/>
</dbReference>
<feature type="transmembrane region" description="Helical" evidence="1">
    <location>
        <begin position="38"/>
        <end position="60"/>
    </location>
</feature>
<feature type="transmembrane region" description="Helical" evidence="1">
    <location>
        <begin position="280"/>
        <end position="298"/>
    </location>
</feature>
<feature type="transmembrane region" description="Helical" evidence="1">
    <location>
        <begin position="92"/>
        <end position="112"/>
    </location>
</feature>
<proteinExistence type="predicted"/>
<keyword evidence="1" id="KW-1133">Transmembrane helix</keyword>
<evidence type="ECO:0000256" key="1">
    <source>
        <dbReference type="SAM" id="Phobius"/>
    </source>
</evidence>
<dbReference type="RefSeq" id="WP_209902930.1">
    <property type="nucleotide sequence ID" value="NZ_BAAAJW010000028.1"/>
</dbReference>
<keyword evidence="3" id="KW-1185">Reference proteome</keyword>
<evidence type="ECO:0000313" key="3">
    <source>
        <dbReference type="Proteomes" id="UP001519290"/>
    </source>
</evidence>
<feature type="transmembrane region" description="Helical" evidence="1">
    <location>
        <begin position="493"/>
        <end position="515"/>
    </location>
</feature>